<evidence type="ECO:0000256" key="13">
    <source>
        <dbReference type="SAM" id="MobiDB-lite"/>
    </source>
</evidence>
<evidence type="ECO:0000313" key="15">
    <source>
        <dbReference type="EMBL" id="EGK03359.1"/>
    </source>
</evidence>
<dbReference type="InterPro" id="IPR032781">
    <property type="entry name" value="ABC_tran_Xtn"/>
</dbReference>
<dbReference type="GO" id="GO:0006417">
    <property type="term" value="P:regulation of translation"/>
    <property type="evidence" value="ECO:0007669"/>
    <property type="project" value="UniProtKB-KW"/>
</dbReference>
<dbReference type="HOGENOM" id="CLU_000604_36_0_10"/>
<sequence length="625" mass="72003">MASFLQVEGLTKSFGDLVLFRDISFGIAEGERIGLIAKNGSGKTTLLNILTGKEPYDSGAVVFRRDLRVAYLEQDPAYPENLTVLEACFHSGNDVTDLIAEYERVINSKDHSGLDAILQKMDILQAWDYEHRAKQILGQLKITDFEQKISQLSGGQLKRVALANVLITEPDLIILDEPTNHLDLDMVEWLEEYLQRSRLSLLMVTHDRYFLDRVCNEIIEIDQQQLYQYKGNFSYYLEKRDERVSAQNAELDRANNILRKELEWMRRQPQARATKAKSRIDAFYDLEKKAQQVRDAGNVQLQMKGTYIGNKIFEAQHVYKAFGDIKILEDFNYVFARYEKLGVVGNNGTGKSTFIKMLMGEVAPDKGGFDIGETVKFGYYSQDGLKFDEQMKVIDVVQNIAEVIDLGNGSKLTASQFLQHFLFPPEKQHNFVYKLSGGEKRRLYLCTVLITNPNFLVLDEPTNDLDIVTLNILEEYLQQFKGCVIVVSHDRYFMDKVVDHLLAFQGSARIKDFPGNYTQYREWKEVQELLEKEKEQAAKPKEEKVQQVQPKNDEKKKLSFKEKREFEELDALIPQLEEEKAKLENELSSGTLSTDELLQKSNRISQLIEAIEEKTMRWLELSELA</sequence>
<evidence type="ECO:0000256" key="1">
    <source>
        <dbReference type="ARBA" id="ARBA00005868"/>
    </source>
</evidence>
<keyword evidence="4" id="KW-0699">rRNA-binding</keyword>
<dbReference type="PROSITE" id="PS50893">
    <property type="entry name" value="ABC_TRANSPORTER_2"/>
    <property type="match status" value="2"/>
</dbReference>
<dbReference type="OrthoDB" id="1521973at2"/>
<name>F8X187_9BACT</name>
<keyword evidence="6" id="KW-0547">Nucleotide-binding</keyword>
<dbReference type="PANTHER" id="PTHR42855:SF1">
    <property type="entry name" value="ABC TRANSPORTER DOMAIN-CONTAINING PROTEIN"/>
    <property type="match status" value="1"/>
</dbReference>
<dbReference type="CDD" id="cd03221">
    <property type="entry name" value="ABCF_EF-3"/>
    <property type="match status" value="2"/>
</dbReference>
<dbReference type="GO" id="GO:0000049">
    <property type="term" value="F:tRNA binding"/>
    <property type="evidence" value="ECO:0007669"/>
    <property type="project" value="UniProtKB-KW"/>
</dbReference>
<dbReference type="Pfam" id="PF12848">
    <property type="entry name" value="ABC_tran_Xtn"/>
    <property type="match status" value="1"/>
</dbReference>
<feature type="coiled-coil region" evidence="12">
    <location>
        <begin position="566"/>
        <end position="593"/>
    </location>
</feature>
<dbReference type="STRING" id="742767.HMPREF9456_01996"/>
<dbReference type="Pfam" id="PF00005">
    <property type="entry name" value="ABC_tran"/>
    <property type="match status" value="2"/>
</dbReference>
<accession>F8X187</accession>
<dbReference type="InterPro" id="IPR037118">
    <property type="entry name" value="Val-tRNA_synth_C_sf"/>
</dbReference>
<dbReference type="EMBL" id="ADLW01000007">
    <property type="protein sequence ID" value="EGK03359.1"/>
    <property type="molecule type" value="Genomic_DNA"/>
</dbReference>
<evidence type="ECO:0000256" key="5">
    <source>
        <dbReference type="ARBA" id="ARBA00022737"/>
    </source>
</evidence>
<keyword evidence="2" id="KW-0963">Cytoplasm</keyword>
<dbReference type="InterPro" id="IPR017871">
    <property type="entry name" value="ABC_transporter-like_CS"/>
</dbReference>
<dbReference type="GO" id="GO:0016887">
    <property type="term" value="F:ATP hydrolysis activity"/>
    <property type="evidence" value="ECO:0007669"/>
    <property type="project" value="InterPro"/>
</dbReference>
<keyword evidence="11" id="KW-0648">Protein biosynthesis</keyword>
<feature type="domain" description="ABC transporter" evidence="14">
    <location>
        <begin position="5"/>
        <end position="248"/>
    </location>
</feature>
<keyword evidence="16" id="KW-1185">Reference proteome</keyword>
<evidence type="ECO:0000256" key="6">
    <source>
        <dbReference type="ARBA" id="ARBA00022741"/>
    </source>
</evidence>
<keyword evidence="10" id="KW-0694">RNA-binding</keyword>
<dbReference type="AlphaFoldDB" id="F8X187"/>
<dbReference type="GO" id="GO:0019843">
    <property type="term" value="F:rRNA binding"/>
    <property type="evidence" value="ECO:0007669"/>
    <property type="project" value="UniProtKB-KW"/>
</dbReference>
<dbReference type="GeneID" id="78082639"/>
<evidence type="ECO:0000256" key="2">
    <source>
        <dbReference type="ARBA" id="ARBA00022490"/>
    </source>
</evidence>
<keyword evidence="8" id="KW-0067">ATP-binding</keyword>
<gene>
    <name evidence="15" type="ORF">HMPREF9456_01996</name>
</gene>
<protein>
    <recommendedName>
        <fullName evidence="14">ABC transporter domain-containing protein</fullName>
    </recommendedName>
</protein>
<evidence type="ECO:0000256" key="8">
    <source>
        <dbReference type="ARBA" id="ARBA00022840"/>
    </source>
</evidence>
<comment type="similarity">
    <text evidence="1">Belongs to the ABC transporter superfamily. ABCF family. Translational throttle EttA subfamily.</text>
</comment>
<dbReference type="InterPro" id="IPR032524">
    <property type="entry name" value="ABC_tran_C"/>
</dbReference>
<evidence type="ECO:0000313" key="16">
    <source>
        <dbReference type="Proteomes" id="UP000006420"/>
    </source>
</evidence>
<dbReference type="GO" id="GO:0006412">
    <property type="term" value="P:translation"/>
    <property type="evidence" value="ECO:0007669"/>
    <property type="project" value="UniProtKB-KW"/>
</dbReference>
<feature type="domain" description="ABC transporter" evidence="14">
    <location>
        <begin position="313"/>
        <end position="531"/>
    </location>
</feature>
<dbReference type="FunFam" id="3.40.50.300:FF:000183">
    <property type="entry name" value="ABC transporter ATP-binding protein yjjK"/>
    <property type="match status" value="1"/>
</dbReference>
<keyword evidence="12" id="KW-0175">Coiled coil</keyword>
<evidence type="ECO:0000256" key="3">
    <source>
        <dbReference type="ARBA" id="ARBA00022555"/>
    </source>
</evidence>
<evidence type="ECO:0000256" key="4">
    <source>
        <dbReference type="ARBA" id="ARBA00022730"/>
    </source>
</evidence>
<comment type="caution">
    <text evidence="15">The sequence shown here is derived from an EMBL/GenBank/DDBJ whole genome shotgun (WGS) entry which is preliminary data.</text>
</comment>
<dbReference type="GO" id="GO:0005524">
    <property type="term" value="F:ATP binding"/>
    <property type="evidence" value="ECO:0007669"/>
    <property type="project" value="UniProtKB-KW"/>
</dbReference>
<dbReference type="eggNOG" id="COG0488">
    <property type="taxonomic scope" value="Bacteria"/>
</dbReference>
<evidence type="ECO:0000256" key="7">
    <source>
        <dbReference type="ARBA" id="ARBA00022801"/>
    </source>
</evidence>
<dbReference type="PROSITE" id="PS00211">
    <property type="entry name" value="ABC_TRANSPORTER_1"/>
    <property type="match status" value="1"/>
</dbReference>
<dbReference type="InterPro" id="IPR003439">
    <property type="entry name" value="ABC_transporter-like_ATP-bd"/>
</dbReference>
<dbReference type="Gene3D" id="3.40.50.300">
    <property type="entry name" value="P-loop containing nucleotide triphosphate hydrolases"/>
    <property type="match status" value="2"/>
</dbReference>
<evidence type="ECO:0000256" key="9">
    <source>
        <dbReference type="ARBA" id="ARBA00022845"/>
    </source>
</evidence>
<dbReference type="SMART" id="SM00382">
    <property type="entry name" value="AAA"/>
    <property type="match status" value="2"/>
</dbReference>
<keyword evidence="7" id="KW-0378">Hydrolase</keyword>
<dbReference type="Pfam" id="PF16326">
    <property type="entry name" value="ABC_tran_CTD"/>
    <property type="match status" value="1"/>
</dbReference>
<dbReference type="InterPro" id="IPR003593">
    <property type="entry name" value="AAA+_ATPase"/>
</dbReference>
<dbReference type="PANTHER" id="PTHR42855">
    <property type="entry name" value="ABC TRANSPORTER ATP-BINDING SUBUNIT"/>
    <property type="match status" value="1"/>
</dbReference>
<evidence type="ECO:0000256" key="11">
    <source>
        <dbReference type="ARBA" id="ARBA00022917"/>
    </source>
</evidence>
<dbReference type="Proteomes" id="UP000006420">
    <property type="component" value="Unassembled WGS sequence"/>
</dbReference>
<reference evidence="15 16" key="1">
    <citation type="submission" date="2011-04" db="EMBL/GenBank/DDBJ databases">
        <title>The Genome Sequence of Dysgonomonas mossii DSM 22836.</title>
        <authorList>
            <consortium name="The Broad Institute Genome Sequencing Platform"/>
            <person name="Earl A."/>
            <person name="Ward D."/>
            <person name="Feldgarden M."/>
            <person name="Gevers D."/>
            <person name="Pudlo N."/>
            <person name="Martens E."/>
            <person name="Allen-Vercoe E."/>
            <person name="Young S.K."/>
            <person name="Zeng Q."/>
            <person name="Gargeya S."/>
            <person name="Fitzgerald M."/>
            <person name="Haas B."/>
            <person name="Abouelleil A."/>
            <person name="Alvarado L."/>
            <person name="Arachchi H.M."/>
            <person name="Berlin A."/>
            <person name="Brown A."/>
            <person name="Chapman S.B."/>
            <person name="Chen Z."/>
            <person name="Dunbar C."/>
            <person name="Freedman E."/>
            <person name="Gearin G."/>
            <person name="Gellesch M."/>
            <person name="Goldberg J."/>
            <person name="Griggs A."/>
            <person name="Gujja S."/>
            <person name="Heiman D."/>
            <person name="Howarth C."/>
            <person name="Larson L."/>
            <person name="Lui A."/>
            <person name="MacDonald P.J.P."/>
            <person name="Mehta T."/>
            <person name="Montmayeur A."/>
            <person name="Murphy C."/>
            <person name="Neiman D."/>
            <person name="Pearson M."/>
            <person name="Priest M."/>
            <person name="Roberts A."/>
            <person name="Saif S."/>
            <person name="Shea T."/>
            <person name="Shenoy N."/>
            <person name="Sisk P."/>
            <person name="Stolte C."/>
            <person name="Sykes S."/>
            <person name="Yandava C."/>
            <person name="Wortman J."/>
            <person name="Nusbaum C."/>
            <person name="Birren B."/>
        </authorList>
    </citation>
    <scope>NUCLEOTIDE SEQUENCE [LARGE SCALE GENOMIC DNA]</scope>
    <source>
        <strain evidence="15 16">DSM 22836</strain>
    </source>
</reference>
<dbReference type="SUPFAM" id="SSF52540">
    <property type="entry name" value="P-loop containing nucleoside triphosphate hydrolases"/>
    <property type="match status" value="2"/>
</dbReference>
<proteinExistence type="inferred from homology"/>
<keyword evidence="9" id="KW-0810">Translation regulation</keyword>
<keyword evidence="3" id="KW-0820">tRNA-binding</keyword>
<evidence type="ECO:0000259" key="14">
    <source>
        <dbReference type="PROSITE" id="PS50893"/>
    </source>
</evidence>
<organism evidence="15 16">
    <name type="scientific">Dysgonomonas mossii DSM 22836</name>
    <dbReference type="NCBI Taxonomy" id="742767"/>
    <lineage>
        <taxon>Bacteria</taxon>
        <taxon>Pseudomonadati</taxon>
        <taxon>Bacteroidota</taxon>
        <taxon>Bacteroidia</taxon>
        <taxon>Bacteroidales</taxon>
        <taxon>Dysgonomonadaceae</taxon>
        <taxon>Dysgonomonas</taxon>
    </lineage>
</organism>
<dbReference type="InterPro" id="IPR027417">
    <property type="entry name" value="P-loop_NTPase"/>
</dbReference>
<dbReference type="InterPro" id="IPR051309">
    <property type="entry name" value="ABCF_ATPase"/>
</dbReference>
<dbReference type="GO" id="GO:0003677">
    <property type="term" value="F:DNA binding"/>
    <property type="evidence" value="ECO:0007669"/>
    <property type="project" value="InterPro"/>
</dbReference>
<evidence type="ECO:0000256" key="10">
    <source>
        <dbReference type="ARBA" id="ARBA00022884"/>
    </source>
</evidence>
<evidence type="ECO:0000256" key="12">
    <source>
        <dbReference type="SAM" id="Coils"/>
    </source>
</evidence>
<dbReference type="RefSeq" id="WP_006843366.1">
    <property type="nucleotide sequence ID" value="NZ_AQWJ01000003.1"/>
</dbReference>
<feature type="region of interest" description="Disordered" evidence="13">
    <location>
        <begin position="535"/>
        <end position="555"/>
    </location>
</feature>
<dbReference type="FunFam" id="3.40.50.300:FF:000011">
    <property type="entry name" value="Putative ABC transporter ATP-binding component"/>
    <property type="match status" value="1"/>
</dbReference>
<keyword evidence="5" id="KW-0677">Repeat</keyword>
<dbReference type="Gene3D" id="1.10.287.380">
    <property type="entry name" value="Valyl-tRNA synthetase, C-terminal domain"/>
    <property type="match status" value="1"/>
</dbReference>